<organism evidence="1 2">
    <name type="scientific">Paraburkholderia tagetis</name>
    <dbReference type="NCBI Taxonomy" id="2913261"/>
    <lineage>
        <taxon>Bacteria</taxon>
        <taxon>Pseudomonadati</taxon>
        <taxon>Pseudomonadota</taxon>
        <taxon>Betaproteobacteria</taxon>
        <taxon>Burkholderiales</taxon>
        <taxon>Burkholderiaceae</taxon>
        <taxon>Paraburkholderia</taxon>
    </lineage>
</organism>
<dbReference type="AlphaFoldDB" id="A0A9X1UPE5"/>
<name>A0A9X1UPE5_9BURK</name>
<evidence type="ECO:0000313" key="2">
    <source>
        <dbReference type="Proteomes" id="UP001139308"/>
    </source>
</evidence>
<comment type="caution">
    <text evidence="1">The sequence shown here is derived from an EMBL/GenBank/DDBJ whole genome shotgun (WGS) entry which is preliminary data.</text>
</comment>
<protein>
    <submittedName>
        <fullName evidence="1">Uncharacterized protein</fullName>
    </submittedName>
</protein>
<keyword evidence="2" id="KW-1185">Reference proteome</keyword>
<accession>A0A9X1UPE5</accession>
<dbReference type="RefSeq" id="WP_238469014.1">
    <property type="nucleotide sequence ID" value="NZ_JAKLJA010000091.1"/>
</dbReference>
<gene>
    <name evidence="1" type="ORF">L5014_38055</name>
</gene>
<dbReference type="EMBL" id="JAKLJA010000091">
    <property type="protein sequence ID" value="MCG5079048.1"/>
    <property type="molecule type" value="Genomic_DNA"/>
</dbReference>
<evidence type="ECO:0000313" key="1">
    <source>
        <dbReference type="EMBL" id="MCG5079048.1"/>
    </source>
</evidence>
<dbReference type="Proteomes" id="UP001139308">
    <property type="component" value="Unassembled WGS sequence"/>
</dbReference>
<proteinExistence type="predicted"/>
<reference evidence="1" key="1">
    <citation type="submission" date="2022-01" db="EMBL/GenBank/DDBJ databases">
        <title>Genome sequence and assembly of Parabukholderia sp. RG36.</title>
        <authorList>
            <person name="Chhetri G."/>
        </authorList>
    </citation>
    <scope>NUCLEOTIDE SEQUENCE</scope>
    <source>
        <strain evidence="1">RG36</strain>
    </source>
</reference>
<dbReference type="PANTHER" id="PTHR35004">
    <property type="entry name" value="TRANSPOSASE RV3428C-RELATED"/>
    <property type="match status" value="1"/>
</dbReference>
<sequence length="114" mass="13135">MLFDFRKDAALASLVVEQHIFFTMSYLLLWARAHNNEKGRVERAIRFVRSSFFAARKFTDIDDLNAQAAQWCATVAADRPCPDEPDITVREAFEREKGSLLALPVTDRRYRANP</sequence>
<dbReference type="PANTHER" id="PTHR35004:SF7">
    <property type="entry name" value="INTEGRASE PROTEIN"/>
    <property type="match status" value="1"/>
</dbReference>